<feature type="transmembrane region" description="Helical" evidence="1">
    <location>
        <begin position="114"/>
        <end position="131"/>
    </location>
</feature>
<organism evidence="2 3">
    <name type="scientific">Corynebacterium phoceense</name>
    <dbReference type="NCBI Taxonomy" id="1686286"/>
    <lineage>
        <taxon>Bacteria</taxon>
        <taxon>Bacillati</taxon>
        <taxon>Actinomycetota</taxon>
        <taxon>Actinomycetes</taxon>
        <taxon>Mycobacteriales</taxon>
        <taxon>Corynebacteriaceae</taxon>
        <taxon>Corynebacterium</taxon>
    </lineage>
</organism>
<sequence length="135" mass="14927">MNNDEVFDIEQESVAHPVPTEDAEEEESEEKRTGWHWVIPVVLVAALVFAPWIISVLVPANAAGWTVVAAYLVLTAVLSFVDARGFRPSWTLPILVGVATWVASRMYFNDGAWIYIPIFMVVAWGLGKLGGRGTR</sequence>
<reference evidence="2 3" key="1">
    <citation type="submission" date="2019-06" db="EMBL/GenBank/DDBJ databases">
        <title>Draft genome of C. phoceense Strain 272.</title>
        <authorList>
            <person name="Pacheco L.G.C."/>
            <person name="Barberis C.M."/>
            <person name="Almuzara M.N."/>
            <person name="Traglia G.M."/>
            <person name="Santos C.S."/>
            <person name="Rocha D.J.P.G."/>
            <person name="Aguiar E.R.G.R."/>
            <person name="Vay C.A."/>
        </authorList>
    </citation>
    <scope>NUCLEOTIDE SEQUENCE [LARGE SCALE GENOMIC DNA]</scope>
    <source>
        <strain evidence="2 3">272</strain>
    </source>
</reference>
<dbReference type="AlphaFoldDB" id="A0A540R3V7"/>
<dbReference type="EMBL" id="VHIR01000035">
    <property type="protein sequence ID" value="TQE42411.1"/>
    <property type="molecule type" value="Genomic_DNA"/>
</dbReference>
<keyword evidence="1" id="KW-1133">Transmembrane helix</keyword>
<dbReference type="STRING" id="1686286.GCA_900092335_01554"/>
<dbReference type="Pfam" id="PF25932">
    <property type="entry name" value="DUF7977"/>
    <property type="match status" value="1"/>
</dbReference>
<keyword evidence="1" id="KW-0812">Transmembrane</keyword>
<dbReference type="RefSeq" id="WP_141629304.1">
    <property type="nucleotide sequence ID" value="NZ_JANIKL010000002.1"/>
</dbReference>
<feature type="transmembrane region" description="Helical" evidence="1">
    <location>
        <begin position="37"/>
        <end position="57"/>
    </location>
</feature>
<dbReference type="InterPro" id="IPR058283">
    <property type="entry name" value="DUF7977"/>
</dbReference>
<proteinExistence type="predicted"/>
<evidence type="ECO:0000313" key="2">
    <source>
        <dbReference type="EMBL" id="TQE42411.1"/>
    </source>
</evidence>
<feature type="transmembrane region" description="Helical" evidence="1">
    <location>
        <begin position="90"/>
        <end position="108"/>
    </location>
</feature>
<comment type="caution">
    <text evidence="2">The sequence shown here is derived from an EMBL/GenBank/DDBJ whole genome shotgun (WGS) entry which is preliminary data.</text>
</comment>
<gene>
    <name evidence="2" type="ORF">EJK80_12790</name>
</gene>
<keyword evidence="1" id="KW-0472">Membrane</keyword>
<protein>
    <submittedName>
        <fullName evidence="2">Uncharacterized protein</fullName>
    </submittedName>
</protein>
<accession>A0A540R3V7</accession>
<evidence type="ECO:0000256" key="1">
    <source>
        <dbReference type="SAM" id="Phobius"/>
    </source>
</evidence>
<feature type="transmembrane region" description="Helical" evidence="1">
    <location>
        <begin position="63"/>
        <end position="83"/>
    </location>
</feature>
<keyword evidence="3" id="KW-1185">Reference proteome</keyword>
<name>A0A540R3V7_9CORY</name>
<evidence type="ECO:0000313" key="3">
    <source>
        <dbReference type="Proteomes" id="UP000318080"/>
    </source>
</evidence>
<dbReference type="Proteomes" id="UP000318080">
    <property type="component" value="Unassembled WGS sequence"/>
</dbReference>